<sequence length="164" mass="18155">MTKQSLFNTQRLNIKALNTPLGSSELCQLVCILSDEVTEHLPPSFQGITSEHAAKTWLNEQVQTSQVYGLYLNDVVQLAGLLIIYVENHQAHIGYLFAKSHWGKGLATELLAGLIAYGKSHNEWHVINGGVSKDNRASAHVLTKQGFVETPSNNSDMLHFELTL</sequence>
<dbReference type="RefSeq" id="WP_040136777.1">
    <property type="nucleotide sequence ID" value="NZ_CP009889.1"/>
</dbReference>
<dbReference type="PROSITE" id="PS51186">
    <property type="entry name" value="GNAT"/>
    <property type="match status" value="1"/>
</dbReference>
<dbReference type="KEGG" id="pseo:OM33_21810"/>
<dbReference type="Pfam" id="PF13302">
    <property type="entry name" value="Acetyltransf_3"/>
    <property type="match status" value="1"/>
</dbReference>
<protein>
    <recommendedName>
        <fullName evidence="1">N-acetyltransferase domain-containing protein</fullName>
    </recommendedName>
</protein>
<organism evidence="2 3">
    <name type="scientific">Pseudoalteromonas piratica</name>
    <dbReference type="NCBI Taxonomy" id="1348114"/>
    <lineage>
        <taxon>Bacteria</taxon>
        <taxon>Pseudomonadati</taxon>
        <taxon>Pseudomonadota</taxon>
        <taxon>Gammaproteobacteria</taxon>
        <taxon>Alteromonadales</taxon>
        <taxon>Pseudoalteromonadaceae</taxon>
        <taxon>Pseudoalteromonas</taxon>
    </lineage>
</organism>
<accession>A0A0A7ENV6</accession>
<dbReference type="CDD" id="cd04301">
    <property type="entry name" value="NAT_SF"/>
    <property type="match status" value="1"/>
</dbReference>
<name>A0A0A7ENV6_9GAMM</name>
<dbReference type="Proteomes" id="UP000030341">
    <property type="component" value="Chromosome 2"/>
</dbReference>
<dbReference type="GO" id="GO:0016747">
    <property type="term" value="F:acyltransferase activity, transferring groups other than amino-acyl groups"/>
    <property type="evidence" value="ECO:0007669"/>
    <property type="project" value="InterPro"/>
</dbReference>
<evidence type="ECO:0000313" key="3">
    <source>
        <dbReference type="Proteomes" id="UP000030341"/>
    </source>
</evidence>
<evidence type="ECO:0000313" key="2">
    <source>
        <dbReference type="EMBL" id="AIY67622.1"/>
    </source>
</evidence>
<dbReference type="InterPro" id="IPR000182">
    <property type="entry name" value="GNAT_dom"/>
</dbReference>
<dbReference type="PANTHER" id="PTHR43792">
    <property type="entry name" value="GNAT FAMILY, PUTATIVE (AFU_ORTHOLOGUE AFUA_3G00765)-RELATED-RELATED"/>
    <property type="match status" value="1"/>
</dbReference>
<dbReference type="STRING" id="1348114.OM33_21810"/>
<gene>
    <name evidence="2" type="ORF">OM33_21810</name>
</gene>
<dbReference type="OrthoDB" id="6293260at2"/>
<dbReference type="HOGENOM" id="CLU_128690_0_0_6"/>
<evidence type="ECO:0000259" key="1">
    <source>
        <dbReference type="PROSITE" id="PS51186"/>
    </source>
</evidence>
<proteinExistence type="predicted"/>
<dbReference type="EMBL" id="CP009889">
    <property type="protein sequence ID" value="AIY67622.1"/>
    <property type="molecule type" value="Genomic_DNA"/>
</dbReference>
<reference evidence="2 3" key="1">
    <citation type="submission" date="2014-11" db="EMBL/GenBank/DDBJ databases">
        <title>Complete Genome Sequence of Pseudoalteromonas sp. Strain OCN003 Isolated from Kaneohe Bay, Oahu, Hawaii.</title>
        <authorList>
            <person name="Beurmann S."/>
            <person name="Videau P."/>
            <person name="Ushijima B."/>
            <person name="Smith A.M."/>
            <person name="Aeby G.S."/>
            <person name="Callahan S.M."/>
            <person name="Belcaid M."/>
        </authorList>
    </citation>
    <scope>NUCLEOTIDE SEQUENCE [LARGE SCALE GENOMIC DNA]</scope>
    <source>
        <strain evidence="2 3">OCN003</strain>
    </source>
</reference>
<dbReference type="InterPro" id="IPR016181">
    <property type="entry name" value="Acyl_CoA_acyltransferase"/>
</dbReference>
<dbReference type="InterPro" id="IPR051531">
    <property type="entry name" value="N-acetyltransferase"/>
</dbReference>
<dbReference type="eggNOG" id="COG1670">
    <property type="taxonomic scope" value="Bacteria"/>
</dbReference>
<keyword evidence="3" id="KW-1185">Reference proteome</keyword>
<dbReference type="Gene3D" id="3.40.630.30">
    <property type="match status" value="1"/>
</dbReference>
<dbReference type="SUPFAM" id="SSF55729">
    <property type="entry name" value="Acyl-CoA N-acyltransferases (Nat)"/>
    <property type="match status" value="1"/>
</dbReference>
<feature type="domain" description="N-acetyltransferase" evidence="1">
    <location>
        <begin position="12"/>
        <end position="164"/>
    </location>
</feature>
<dbReference type="PANTHER" id="PTHR43792:SF1">
    <property type="entry name" value="N-ACETYLTRANSFERASE DOMAIN-CONTAINING PROTEIN"/>
    <property type="match status" value="1"/>
</dbReference>
<dbReference type="AlphaFoldDB" id="A0A0A7ENV6"/>